<accession>A0A6F8Z0U1</accession>
<evidence type="ECO:0008006" key="3">
    <source>
        <dbReference type="Google" id="ProtNLM"/>
    </source>
</evidence>
<organism evidence="1 2">
    <name type="scientific">Phytohabitans suffuscus</name>
    <dbReference type="NCBI Taxonomy" id="624315"/>
    <lineage>
        <taxon>Bacteria</taxon>
        <taxon>Bacillati</taxon>
        <taxon>Actinomycetota</taxon>
        <taxon>Actinomycetes</taxon>
        <taxon>Micromonosporales</taxon>
        <taxon>Micromonosporaceae</taxon>
    </lineage>
</organism>
<dbReference type="InterPro" id="IPR020568">
    <property type="entry name" value="Ribosomal_Su5_D2-typ_SF"/>
</dbReference>
<evidence type="ECO:0000313" key="2">
    <source>
        <dbReference type="Proteomes" id="UP000503011"/>
    </source>
</evidence>
<protein>
    <recommendedName>
        <fullName evidence="3">GHMP kinase N-terminal domain-containing protein</fullName>
    </recommendedName>
</protein>
<reference evidence="1 2" key="2">
    <citation type="submission" date="2020-03" db="EMBL/GenBank/DDBJ databases">
        <authorList>
            <person name="Ichikawa N."/>
            <person name="Kimura A."/>
            <person name="Kitahashi Y."/>
            <person name="Uohara A."/>
        </authorList>
    </citation>
    <scope>NUCLEOTIDE SEQUENCE [LARGE SCALE GENOMIC DNA]</scope>
    <source>
        <strain evidence="1 2">NBRC 105367</strain>
    </source>
</reference>
<evidence type="ECO:0000313" key="1">
    <source>
        <dbReference type="EMBL" id="BCB91936.1"/>
    </source>
</evidence>
<name>A0A6F8Z0U1_9ACTN</name>
<dbReference type="Proteomes" id="UP000503011">
    <property type="component" value="Chromosome"/>
</dbReference>
<reference evidence="1 2" key="1">
    <citation type="submission" date="2020-03" db="EMBL/GenBank/DDBJ databases">
        <title>Whole genome shotgun sequence of Phytohabitans suffuscus NBRC 105367.</title>
        <authorList>
            <person name="Komaki H."/>
            <person name="Tamura T."/>
        </authorList>
    </citation>
    <scope>NUCLEOTIDE SEQUENCE [LARGE SCALE GENOMIC DNA]</scope>
    <source>
        <strain evidence="1 2">NBRC 105367</strain>
    </source>
</reference>
<dbReference type="SUPFAM" id="SSF54211">
    <property type="entry name" value="Ribosomal protein S5 domain 2-like"/>
    <property type="match status" value="1"/>
</dbReference>
<keyword evidence="2" id="KW-1185">Reference proteome</keyword>
<dbReference type="Gene3D" id="3.30.230.120">
    <property type="match status" value="1"/>
</dbReference>
<sequence length="70" mass="7395">MIVSQTPLRISLFGGGTDLADYYRQRGGAVLSFAIDKYVHVAVKPAGTTSWWSTTGRRSAPGTCTTSATG</sequence>
<dbReference type="EMBL" id="AP022871">
    <property type="protein sequence ID" value="BCB91936.1"/>
    <property type="molecule type" value="Genomic_DNA"/>
</dbReference>
<gene>
    <name evidence="1" type="ORF">Psuf_092490</name>
</gene>
<dbReference type="KEGG" id="psuu:Psuf_092490"/>
<dbReference type="RefSeq" id="WP_173165543.1">
    <property type="nucleotide sequence ID" value="NZ_AP022871.1"/>
</dbReference>
<proteinExistence type="predicted"/>
<dbReference type="AlphaFoldDB" id="A0A6F8Z0U1"/>